<protein>
    <submittedName>
        <fullName evidence="6">Denitrification regulatory protein NirQ</fullName>
    </submittedName>
</protein>
<evidence type="ECO:0000256" key="1">
    <source>
        <dbReference type="ARBA" id="ARBA00009417"/>
    </source>
</evidence>
<dbReference type="SUPFAM" id="SSF52540">
    <property type="entry name" value="P-loop containing nucleoside triphosphate hydrolases"/>
    <property type="match status" value="1"/>
</dbReference>
<comment type="caution">
    <text evidence="6">The sequence shown here is derived from an EMBL/GenBank/DDBJ whole genome shotgun (WGS) entry which is preliminary data.</text>
</comment>
<accession>A0ABQ1PJ47</accession>
<evidence type="ECO:0000256" key="2">
    <source>
        <dbReference type="ARBA" id="ARBA00022741"/>
    </source>
</evidence>
<reference evidence="7" key="1">
    <citation type="journal article" date="2019" name="Int. J. Syst. Evol. Microbiol.">
        <title>The Global Catalogue of Microorganisms (GCM) 10K type strain sequencing project: providing services to taxonomists for standard genome sequencing and annotation.</title>
        <authorList>
            <consortium name="The Broad Institute Genomics Platform"/>
            <consortium name="The Broad Institute Genome Sequencing Center for Infectious Disease"/>
            <person name="Wu L."/>
            <person name="Ma J."/>
        </authorList>
    </citation>
    <scope>NUCLEOTIDE SEQUENCE [LARGE SCALE GENOMIC DNA]</scope>
    <source>
        <strain evidence="7">CGMCC 1.12482</strain>
    </source>
</reference>
<dbReference type="Pfam" id="PF07728">
    <property type="entry name" value="AAA_5"/>
    <property type="match status" value="1"/>
</dbReference>
<evidence type="ECO:0000313" key="6">
    <source>
        <dbReference type="EMBL" id="GGC98137.1"/>
    </source>
</evidence>
<evidence type="ECO:0000259" key="4">
    <source>
        <dbReference type="Pfam" id="PF07728"/>
    </source>
</evidence>
<dbReference type="Gene3D" id="3.40.50.300">
    <property type="entry name" value="P-loop containing nucleotide triphosphate hydrolases"/>
    <property type="match status" value="1"/>
</dbReference>
<dbReference type="Proteomes" id="UP000638188">
    <property type="component" value="Unassembled WGS sequence"/>
</dbReference>
<dbReference type="PANTHER" id="PTHR42759">
    <property type="entry name" value="MOXR FAMILY PROTEIN"/>
    <property type="match status" value="1"/>
</dbReference>
<evidence type="ECO:0000256" key="3">
    <source>
        <dbReference type="ARBA" id="ARBA00022840"/>
    </source>
</evidence>
<keyword evidence="2" id="KW-0547">Nucleotide-binding</keyword>
<keyword evidence="7" id="KW-1185">Reference proteome</keyword>
<dbReference type="PANTHER" id="PTHR42759:SF7">
    <property type="entry name" value="DENITRIFICATION REGULATORY PROTEIN NIRQ"/>
    <property type="match status" value="1"/>
</dbReference>
<proteinExistence type="inferred from homology"/>
<name>A0ABQ1PJ47_9GAMM</name>
<organism evidence="6 7">
    <name type="scientific">Halopseudomonas salina</name>
    <dbReference type="NCBI Taxonomy" id="1323744"/>
    <lineage>
        <taxon>Bacteria</taxon>
        <taxon>Pseudomonadati</taxon>
        <taxon>Pseudomonadota</taxon>
        <taxon>Gammaproteobacteria</taxon>
        <taxon>Pseudomonadales</taxon>
        <taxon>Pseudomonadaceae</taxon>
        <taxon>Halopseudomonas</taxon>
    </lineage>
</organism>
<dbReference type="InterPro" id="IPR050764">
    <property type="entry name" value="CbbQ/NirQ/NorQ/GpvN"/>
</dbReference>
<sequence length="291" mass="31910">MNNLTSIPAPPRRDAGNAYYRPTGNEIDVFEHAASHRLPVLIKGPTGCGKTRFVQHMADKLGRKLYTVACHDDLTTADLVGRHLIGSNGTYWQDGPLTRAVREGAICYLDEIIEARKDTTVVLHPLADDRRILPLDATGECLEAHPDFMLVVSYNPGYRNLLKGLKPSTRQRFVAMSFDYPDADAEADILISESGIDADTAGRLVQLCGSLRHMGSHDLEEAPSTRLLIHTARMMLSGMDPITACTACLAEPLSDDPTTQAAILDVVRAHFAETSNKNNNHNNPALRRSSI</sequence>
<keyword evidence="3" id="KW-0067">ATP-binding</keyword>
<dbReference type="EMBL" id="BMFF01000003">
    <property type="protein sequence ID" value="GGC98137.1"/>
    <property type="molecule type" value="Genomic_DNA"/>
</dbReference>
<evidence type="ECO:0000259" key="5">
    <source>
        <dbReference type="Pfam" id="PF08406"/>
    </source>
</evidence>
<dbReference type="Pfam" id="PF08406">
    <property type="entry name" value="CbbQ_C"/>
    <property type="match status" value="1"/>
</dbReference>
<comment type="similarity">
    <text evidence="1">Belongs to the CbbQ/NirQ/NorQ/GpvN family.</text>
</comment>
<dbReference type="InterPro" id="IPR013615">
    <property type="entry name" value="CbbQ_C"/>
</dbReference>
<feature type="domain" description="CbbQ/NirQ/NorQ C-terminal" evidence="5">
    <location>
        <begin position="186"/>
        <end position="269"/>
    </location>
</feature>
<evidence type="ECO:0000313" key="7">
    <source>
        <dbReference type="Proteomes" id="UP000638188"/>
    </source>
</evidence>
<gene>
    <name evidence="6" type="primary">nirQ</name>
    <name evidence="6" type="ORF">GCM10007418_16850</name>
</gene>
<dbReference type="InterPro" id="IPR027417">
    <property type="entry name" value="P-loop_NTPase"/>
</dbReference>
<dbReference type="InterPro" id="IPR011704">
    <property type="entry name" value="ATPase_dyneun-rel_AAA"/>
</dbReference>
<feature type="domain" description="ATPase dynein-related AAA" evidence="4">
    <location>
        <begin position="39"/>
        <end position="173"/>
    </location>
</feature>